<dbReference type="VEuPathDB" id="PiroplasmaDB:BBBOND_0205990"/>
<dbReference type="RefSeq" id="XP_012767627.1">
    <property type="nucleotide sequence ID" value="XM_012912173.1"/>
</dbReference>
<dbReference type="KEGG" id="bbig:BBBOND_0205990"/>
<organism evidence="2 3">
    <name type="scientific">Babesia bigemina</name>
    <dbReference type="NCBI Taxonomy" id="5866"/>
    <lineage>
        <taxon>Eukaryota</taxon>
        <taxon>Sar</taxon>
        <taxon>Alveolata</taxon>
        <taxon>Apicomplexa</taxon>
        <taxon>Aconoidasida</taxon>
        <taxon>Piroplasmida</taxon>
        <taxon>Babesiidae</taxon>
        <taxon>Babesia</taxon>
    </lineage>
</organism>
<evidence type="ECO:0000313" key="3">
    <source>
        <dbReference type="Proteomes" id="UP000033188"/>
    </source>
</evidence>
<proteinExistence type="predicted"/>
<sequence length="71" mass="8378">MTHDHVHKRTLSKDNLKSAAMIAGGYLIFSAAVWSVFANPRRHEWVDVLMDYCNHRRSQYSGIWARFSRKR</sequence>
<evidence type="ECO:0000256" key="1">
    <source>
        <dbReference type="SAM" id="Phobius"/>
    </source>
</evidence>
<keyword evidence="1" id="KW-0472">Membrane</keyword>
<dbReference type="OMA" id="RRHEWRS"/>
<dbReference type="EMBL" id="LK391708">
    <property type="protein sequence ID" value="CDR95441.1"/>
    <property type="molecule type" value="Genomic_DNA"/>
</dbReference>
<keyword evidence="1" id="KW-1133">Transmembrane helix</keyword>
<evidence type="ECO:0000313" key="2">
    <source>
        <dbReference type="EMBL" id="CDR95441.1"/>
    </source>
</evidence>
<dbReference type="AlphaFoldDB" id="A0A061D3Y9"/>
<dbReference type="OrthoDB" id="363204at2759"/>
<protein>
    <submittedName>
        <fullName evidence="2">Uncharacterized protein</fullName>
    </submittedName>
</protein>
<gene>
    <name evidence="2" type="ORF">BBBOND_0205990</name>
</gene>
<dbReference type="Proteomes" id="UP000033188">
    <property type="component" value="Chromosome 2"/>
</dbReference>
<keyword evidence="3" id="KW-1185">Reference proteome</keyword>
<dbReference type="GeneID" id="24563982"/>
<reference evidence="3" key="1">
    <citation type="submission" date="2014-06" db="EMBL/GenBank/DDBJ databases">
        <authorList>
            <person name="Aslett M."/>
            <person name="De Silva N."/>
        </authorList>
    </citation>
    <scope>NUCLEOTIDE SEQUENCE [LARGE SCALE GENOMIC DNA]</scope>
    <source>
        <strain evidence="3">Bond</strain>
    </source>
</reference>
<feature type="transmembrane region" description="Helical" evidence="1">
    <location>
        <begin position="20"/>
        <end position="37"/>
    </location>
</feature>
<keyword evidence="1" id="KW-0812">Transmembrane</keyword>
<accession>A0A061D3Y9</accession>
<name>A0A061D3Y9_BABBI</name>